<evidence type="ECO:0000256" key="7">
    <source>
        <dbReference type="ARBA" id="ARBA00022997"/>
    </source>
</evidence>
<evidence type="ECO:0000256" key="2">
    <source>
        <dbReference type="ARBA" id="ARBA00001947"/>
    </source>
</evidence>
<evidence type="ECO:0000256" key="12">
    <source>
        <dbReference type="ARBA" id="ARBA00044252"/>
    </source>
</evidence>
<evidence type="ECO:0000256" key="4">
    <source>
        <dbReference type="ARBA" id="ARBA00022723"/>
    </source>
</evidence>
<evidence type="ECO:0000256" key="3">
    <source>
        <dbReference type="ARBA" id="ARBA00022670"/>
    </source>
</evidence>
<reference evidence="20 21" key="1">
    <citation type="submission" date="2020-08" db="EMBL/GenBank/DDBJ databases">
        <title>Genomic Encyclopedia of Type Strains, Phase III (KMG-III): the genomes of soil and plant-associated and newly described type strains.</title>
        <authorList>
            <person name="Whitman W."/>
        </authorList>
    </citation>
    <scope>NUCLEOTIDE SEQUENCE [LARGE SCALE GENOMIC DNA]</scope>
    <source>
        <strain evidence="20 21">CECT 8571</strain>
    </source>
</reference>
<dbReference type="Pfam" id="PF07687">
    <property type="entry name" value="M20_dimer"/>
    <property type="match status" value="1"/>
</dbReference>
<dbReference type="InterPro" id="IPR001160">
    <property type="entry name" value="Peptidase_M20C"/>
</dbReference>
<dbReference type="InterPro" id="IPR002933">
    <property type="entry name" value="Peptidase_M20"/>
</dbReference>
<dbReference type="EMBL" id="JACHXZ010000001">
    <property type="protein sequence ID" value="MBB3167926.1"/>
    <property type="molecule type" value="Genomic_DNA"/>
</dbReference>
<dbReference type="GO" id="GO:0070573">
    <property type="term" value="F:metallodipeptidase activity"/>
    <property type="evidence" value="ECO:0007669"/>
    <property type="project" value="TreeGrafter"/>
</dbReference>
<keyword evidence="6" id="KW-0862">Zinc</keyword>
<dbReference type="GO" id="GO:0006508">
    <property type="term" value="P:proteolysis"/>
    <property type="evidence" value="ECO:0007669"/>
    <property type="project" value="UniProtKB-KW"/>
</dbReference>
<keyword evidence="4" id="KW-0479">Metal-binding</keyword>
<evidence type="ECO:0000256" key="8">
    <source>
        <dbReference type="ARBA" id="ARBA00023049"/>
    </source>
</evidence>
<dbReference type="PANTHER" id="PTHR43501">
    <property type="entry name" value="CYTOSOL NON-SPECIFIC DIPEPTIDASE"/>
    <property type="match status" value="1"/>
</dbReference>
<dbReference type="PIRSF" id="PIRSF016599">
    <property type="entry name" value="Xaa-His_dipept"/>
    <property type="match status" value="1"/>
</dbReference>
<dbReference type="SUPFAM" id="SSF53187">
    <property type="entry name" value="Zn-dependent exopeptidases"/>
    <property type="match status" value="1"/>
</dbReference>
<keyword evidence="3" id="KW-0645">Protease</keyword>
<dbReference type="GO" id="GO:0005829">
    <property type="term" value="C:cytosol"/>
    <property type="evidence" value="ECO:0007669"/>
    <property type="project" value="TreeGrafter"/>
</dbReference>
<dbReference type="FunFam" id="3.40.630.10:FF:000015">
    <property type="entry name" value="Aminoacyl-histidine dipeptidase PepD"/>
    <property type="match status" value="1"/>
</dbReference>
<evidence type="ECO:0000256" key="15">
    <source>
        <dbReference type="ARBA" id="ARBA00075285"/>
    </source>
</evidence>
<dbReference type="EC" id="3.4.13.18" evidence="11"/>
<keyword evidence="8" id="KW-0482">Metalloprotease</keyword>
<dbReference type="InterPro" id="IPR011650">
    <property type="entry name" value="Peptidase_M20_dimer"/>
</dbReference>
<dbReference type="CDD" id="cd03890">
    <property type="entry name" value="M20_pepD"/>
    <property type="match status" value="1"/>
</dbReference>
<comment type="caution">
    <text evidence="20">The sequence shown here is derived from an EMBL/GenBank/DDBJ whole genome shotgun (WGS) entry which is preliminary data.</text>
</comment>
<comment type="similarity">
    <text evidence="13">Belongs to the peptidase M20C family.</text>
</comment>
<proteinExistence type="inferred from homology"/>
<dbReference type="FunFam" id="3.40.630.10:FF:000018">
    <property type="entry name" value="Aminoacyl-histidine dipeptidase PepD"/>
    <property type="match status" value="1"/>
</dbReference>
<name>A0A839UQ27_9GAMM</name>
<dbReference type="AlphaFoldDB" id="A0A839UQ27"/>
<accession>A0A839UQ27</accession>
<keyword evidence="5 20" id="KW-0378">Hydrolase</keyword>
<evidence type="ECO:0000256" key="11">
    <source>
        <dbReference type="ARBA" id="ARBA00038976"/>
    </source>
</evidence>
<feature type="domain" description="Peptidase M20 dimerisation" evidence="19">
    <location>
        <begin position="211"/>
        <end position="294"/>
    </location>
</feature>
<gene>
    <name evidence="20" type="ORF">FHS30_001102</name>
</gene>
<evidence type="ECO:0000256" key="1">
    <source>
        <dbReference type="ARBA" id="ARBA00001941"/>
    </source>
</evidence>
<evidence type="ECO:0000256" key="10">
    <source>
        <dbReference type="ARBA" id="ARBA00036421"/>
    </source>
</evidence>
<sequence length="489" mass="52019">MTQRANLSELLPQALWRHFQMLCDTPRPSGHEAAVIDTIEAFAKRHSLTLLRDSVGNVIVRKPATAGMENRRGAILQSHLDMVPQKSQGSNHDFTRDPIQTVIDGDWVTAVDTTLGADNGIGVAAILAIMESDTVAHGPLEALFTIDEEAGMTGAKGLSPDLLEGELLFNLDTEDEGELYVGCAGGIDVSAHVACEWQPVADHYCGLSLSVSGLLGGHSGLDINLGRANANQCVALFIARLSDALPVQLVSFQGGTLRNAIARDASATFAVPASLADAVQAAFGKFKADLIAQYGDLETHMLLSLESADDVPQALSASHTRQFVSALLTCPHGALRMSQHLPGVVETSNNLASVSMENGGLTVQCLVRSLMDQARDDLAANIARHFQLIDADIELDGAYPGWAPNMDSTLLAQMRAVYAEKYGVEPAVKVIHAGLECGLLGAIYPHWDMISFGPTIRGAHSPDERVHIPSVAAFWDCLVAGLAAVPERG</sequence>
<dbReference type="Proteomes" id="UP000559987">
    <property type="component" value="Unassembled WGS sequence"/>
</dbReference>
<keyword evidence="7 20" id="KW-0224">Dipeptidase</keyword>
<dbReference type="PRINTS" id="PR00934">
    <property type="entry name" value="XHISDIPTASE"/>
</dbReference>
<dbReference type="PANTHER" id="PTHR43501:SF1">
    <property type="entry name" value="CYTOSOL NON-SPECIFIC DIPEPTIDASE"/>
    <property type="match status" value="1"/>
</dbReference>
<evidence type="ECO:0000256" key="13">
    <source>
        <dbReference type="ARBA" id="ARBA00061423"/>
    </source>
</evidence>
<evidence type="ECO:0000256" key="14">
    <source>
        <dbReference type="ARBA" id="ARBA00071271"/>
    </source>
</evidence>
<comment type="cofactor">
    <cofactor evidence="2">
        <name>Zn(2+)</name>
        <dbReference type="ChEBI" id="CHEBI:29105"/>
    </cofactor>
</comment>
<organism evidence="20 21">
    <name type="scientific">Simiduia aestuariiviva</name>
    <dbReference type="NCBI Taxonomy" id="1510459"/>
    <lineage>
        <taxon>Bacteria</taxon>
        <taxon>Pseudomonadati</taxon>
        <taxon>Pseudomonadota</taxon>
        <taxon>Gammaproteobacteria</taxon>
        <taxon>Cellvibrionales</taxon>
        <taxon>Cellvibrionaceae</taxon>
        <taxon>Simiduia</taxon>
    </lineage>
</organism>
<dbReference type="Pfam" id="PF01546">
    <property type="entry name" value="Peptidase_M20"/>
    <property type="match status" value="1"/>
</dbReference>
<keyword evidence="9" id="KW-0170">Cobalt</keyword>
<dbReference type="RefSeq" id="WP_183909045.1">
    <property type="nucleotide sequence ID" value="NZ_JACHXZ010000001.1"/>
</dbReference>
<evidence type="ECO:0000256" key="9">
    <source>
        <dbReference type="ARBA" id="ARBA00023285"/>
    </source>
</evidence>
<evidence type="ECO:0000256" key="17">
    <source>
        <dbReference type="ARBA" id="ARBA00077688"/>
    </source>
</evidence>
<dbReference type="Gene3D" id="3.40.630.10">
    <property type="entry name" value="Zn peptidases"/>
    <property type="match status" value="2"/>
</dbReference>
<comment type="catalytic activity">
    <reaction evidence="10">
        <text>Hydrolysis of dipeptides, preferentially hydrophobic dipeptides including prolyl amino acids.</text>
        <dbReference type="EC" id="3.4.13.18"/>
    </reaction>
</comment>
<keyword evidence="21" id="KW-1185">Reference proteome</keyword>
<evidence type="ECO:0000313" key="20">
    <source>
        <dbReference type="EMBL" id="MBB3167926.1"/>
    </source>
</evidence>
<evidence type="ECO:0000256" key="6">
    <source>
        <dbReference type="ARBA" id="ARBA00022833"/>
    </source>
</evidence>
<dbReference type="NCBIfam" id="TIGR01893">
    <property type="entry name" value="aa-his-dipept"/>
    <property type="match status" value="1"/>
</dbReference>
<comment type="cofactor">
    <cofactor evidence="1">
        <name>Co(2+)</name>
        <dbReference type="ChEBI" id="CHEBI:48828"/>
    </cofactor>
</comment>
<evidence type="ECO:0000256" key="18">
    <source>
        <dbReference type="ARBA" id="ARBA00078074"/>
    </source>
</evidence>
<evidence type="ECO:0000259" key="19">
    <source>
        <dbReference type="Pfam" id="PF07687"/>
    </source>
</evidence>
<evidence type="ECO:0000256" key="5">
    <source>
        <dbReference type="ARBA" id="ARBA00022801"/>
    </source>
</evidence>
<dbReference type="GO" id="GO:0046872">
    <property type="term" value="F:metal ion binding"/>
    <property type="evidence" value="ECO:0007669"/>
    <property type="project" value="UniProtKB-KW"/>
</dbReference>
<evidence type="ECO:0000313" key="21">
    <source>
        <dbReference type="Proteomes" id="UP000559987"/>
    </source>
</evidence>
<protein>
    <recommendedName>
        <fullName evidence="14">Cytosol non-specific dipeptidase</fullName>
        <ecNumber evidence="11">3.4.13.18</ecNumber>
    </recommendedName>
    <alternativeName>
        <fullName evidence="17">Aminoacyl-histidine dipeptidase</fullName>
    </alternativeName>
    <alternativeName>
        <fullName evidence="16">Beta-alanyl-histidine dipeptidase</fullName>
    </alternativeName>
    <alternativeName>
        <fullName evidence="15">Carnosinase</fullName>
    </alternativeName>
    <alternativeName>
        <fullName evidence="12">Peptidase D</fullName>
    </alternativeName>
    <alternativeName>
        <fullName evidence="18">Xaa-His dipeptidase</fullName>
    </alternativeName>
</protein>
<evidence type="ECO:0000256" key="16">
    <source>
        <dbReference type="ARBA" id="ARBA00076004"/>
    </source>
</evidence>